<evidence type="ECO:0000256" key="2">
    <source>
        <dbReference type="ARBA" id="ARBA00008163"/>
    </source>
</evidence>
<evidence type="ECO:0000256" key="4">
    <source>
        <dbReference type="ARBA" id="ARBA00022692"/>
    </source>
</evidence>
<comment type="caution">
    <text evidence="9">The sequence shown here is derived from an EMBL/GenBank/DDBJ whole genome shotgun (WGS) entry which is preliminary data.</text>
</comment>
<evidence type="ECO:0000313" key="10">
    <source>
        <dbReference type="Proteomes" id="UP001224997"/>
    </source>
</evidence>
<evidence type="ECO:0000256" key="8">
    <source>
        <dbReference type="SAM" id="SignalP"/>
    </source>
</evidence>
<keyword evidence="6" id="KW-0472">Membrane</keyword>
<protein>
    <submittedName>
        <fullName evidence="9">Outer membrane protein transport protein</fullName>
    </submittedName>
</protein>
<comment type="similarity">
    <text evidence="2">Belongs to the OmpP1/FadL family.</text>
</comment>
<accession>A0ABT9J6R3</accession>
<gene>
    <name evidence="9" type="ORF">Q5Y72_00020</name>
</gene>
<dbReference type="Gene3D" id="2.40.160.60">
    <property type="entry name" value="Outer membrane protein transport protein (OMPP1/FadL/TodX)"/>
    <property type="match status" value="1"/>
</dbReference>
<keyword evidence="5 8" id="KW-0732">Signal</keyword>
<evidence type="ECO:0000256" key="6">
    <source>
        <dbReference type="ARBA" id="ARBA00023136"/>
    </source>
</evidence>
<organism evidence="9 10">
    <name type="scientific">Paracoccus spongiarum</name>
    <dbReference type="NCBI Taxonomy" id="3064387"/>
    <lineage>
        <taxon>Bacteria</taxon>
        <taxon>Pseudomonadati</taxon>
        <taxon>Pseudomonadota</taxon>
        <taxon>Alphaproteobacteria</taxon>
        <taxon>Rhodobacterales</taxon>
        <taxon>Paracoccaceae</taxon>
        <taxon>Paracoccus</taxon>
    </lineage>
</organism>
<evidence type="ECO:0000256" key="7">
    <source>
        <dbReference type="ARBA" id="ARBA00023237"/>
    </source>
</evidence>
<dbReference type="InterPro" id="IPR005017">
    <property type="entry name" value="OMPP1/FadL/TodX"/>
</dbReference>
<dbReference type="Pfam" id="PF03349">
    <property type="entry name" value="Toluene_X"/>
    <property type="match status" value="1"/>
</dbReference>
<evidence type="ECO:0000256" key="5">
    <source>
        <dbReference type="ARBA" id="ARBA00022729"/>
    </source>
</evidence>
<keyword evidence="10" id="KW-1185">Reference proteome</keyword>
<feature type="chain" id="PRO_5047139035" evidence="8">
    <location>
        <begin position="21"/>
        <end position="396"/>
    </location>
</feature>
<keyword evidence="7" id="KW-0998">Cell outer membrane</keyword>
<name>A0ABT9J6R3_9RHOB</name>
<dbReference type="PANTHER" id="PTHR35093">
    <property type="entry name" value="OUTER MEMBRANE PROTEIN NMB0088-RELATED"/>
    <property type="match status" value="1"/>
</dbReference>
<keyword evidence="3" id="KW-1134">Transmembrane beta strand</keyword>
<evidence type="ECO:0000256" key="1">
    <source>
        <dbReference type="ARBA" id="ARBA00004571"/>
    </source>
</evidence>
<dbReference type="PANTHER" id="PTHR35093:SF8">
    <property type="entry name" value="OUTER MEMBRANE PROTEIN NMB0088-RELATED"/>
    <property type="match status" value="1"/>
</dbReference>
<dbReference type="Proteomes" id="UP001224997">
    <property type="component" value="Unassembled WGS sequence"/>
</dbReference>
<sequence length="396" mass="41500">MKFTMTGAAMLLISTAPVLAGGIERGNQMLGVLFEQGNYAELSFGHVKPTVEGTELDLLTPIGVLPGGTPIGNVASSYNQIGLAYKHQFNENWSAAVILDQPFGADLLYPTPEGAAGATSRLGGTLVDVESTHLTGLVRYAMPQNGFGVHGGIRVARAKGEVGLSGLAYGAVSGYNVQLDTNTAAGWVAGASWERPEIAARVALTFNSEIEHDFDTVETGPLIDPDGAGPLPALPLLAGTSTTTVNTPKSVNLEFQTGVAPDTLVFGSIRWVDWSSFEVNPERFVAVTGGGLVELEDTTTYMIGVGRKFTDNWSGAASFTFEKAGDDLVSPLAPTNGRKGITLAAIYTTGNMKITTGINYSKLGDATPETGTPDVARASMRDNSLWGIGVKVGYSF</sequence>
<feature type="signal peptide" evidence="8">
    <location>
        <begin position="1"/>
        <end position="20"/>
    </location>
</feature>
<evidence type="ECO:0000256" key="3">
    <source>
        <dbReference type="ARBA" id="ARBA00022452"/>
    </source>
</evidence>
<keyword evidence="4" id="KW-0812">Transmembrane</keyword>
<dbReference type="RefSeq" id="WP_305961416.1">
    <property type="nucleotide sequence ID" value="NZ_JAVAMQ010000001.1"/>
</dbReference>
<dbReference type="EMBL" id="JAVAMQ010000001">
    <property type="protein sequence ID" value="MDP5305482.1"/>
    <property type="molecule type" value="Genomic_DNA"/>
</dbReference>
<evidence type="ECO:0000313" key="9">
    <source>
        <dbReference type="EMBL" id="MDP5305482.1"/>
    </source>
</evidence>
<reference evidence="9 10" key="1">
    <citation type="submission" date="2023-08" db="EMBL/GenBank/DDBJ databases">
        <authorList>
            <person name="Park J.-S."/>
        </authorList>
    </citation>
    <scope>NUCLEOTIDE SEQUENCE [LARGE SCALE GENOMIC DNA]</scope>
    <source>
        <strain evidence="9 10">2205BS29-5</strain>
    </source>
</reference>
<comment type="subcellular location">
    <subcellularLocation>
        <location evidence="1">Cell outer membrane</location>
        <topology evidence="1">Multi-pass membrane protein</topology>
    </subcellularLocation>
</comment>
<dbReference type="SUPFAM" id="SSF56935">
    <property type="entry name" value="Porins"/>
    <property type="match status" value="1"/>
</dbReference>
<proteinExistence type="inferred from homology"/>